<dbReference type="PANTHER" id="PTHR38436">
    <property type="entry name" value="POLYKETIDE CYCLASE SNOAL-LIKE DOMAIN"/>
    <property type="match status" value="1"/>
</dbReference>
<dbReference type="STRING" id="370979.SAMN05443663_1154"/>
<dbReference type="InterPro" id="IPR009959">
    <property type="entry name" value="Cyclase_SnoaL-like"/>
</dbReference>
<dbReference type="SUPFAM" id="SSF54427">
    <property type="entry name" value="NTF2-like"/>
    <property type="match status" value="1"/>
</dbReference>
<dbReference type="Pfam" id="PF07366">
    <property type="entry name" value="SnoaL"/>
    <property type="match status" value="1"/>
</dbReference>
<gene>
    <name evidence="1" type="ORF">SAMN05443663_1154</name>
</gene>
<proteinExistence type="predicted"/>
<name>A0A1M5WNV4_9FLAO</name>
<dbReference type="AlphaFoldDB" id="A0A1M5WNV4"/>
<dbReference type="EMBL" id="FQWC01000015">
    <property type="protein sequence ID" value="SHH88834.1"/>
    <property type="molecule type" value="Genomic_DNA"/>
</dbReference>
<dbReference type="Gene3D" id="3.10.450.50">
    <property type="match status" value="1"/>
</dbReference>
<sequence>MSNIKKAPKMVEGLTDKEIQAIEKFYFAWKDKQPELLDKVCSPNWKDIPLAPGQEDNSKGLQQIMKHLFVLFPDIEIVIHEIMGTHERAAVRASIEFTHSNEVLGIAPTGKKVSLALHEFHHLKDGKLTHTWHLEDWFGLLVQSGLWQTNGQEASQQ</sequence>
<protein>
    <submittedName>
        <fullName evidence="1">Predicted ester cyclase</fullName>
    </submittedName>
</protein>
<evidence type="ECO:0000313" key="1">
    <source>
        <dbReference type="EMBL" id="SHH88834.1"/>
    </source>
</evidence>
<organism evidence="1 2">
    <name type="scientific">Flavobacterium defluvii</name>
    <dbReference type="NCBI Taxonomy" id="370979"/>
    <lineage>
        <taxon>Bacteria</taxon>
        <taxon>Pseudomonadati</taxon>
        <taxon>Bacteroidota</taxon>
        <taxon>Flavobacteriia</taxon>
        <taxon>Flavobacteriales</taxon>
        <taxon>Flavobacteriaceae</taxon>
        <taxon>Flavobacterium</taxon>
    </lineage>
</organism>
<dbReference type="GO" id="GO:0030638">
    <property type="term" value="P:polyketide metabolic process"/>
    <property type="evidence" value="ECO:0007669"/>
    <property type="project" value="InterPro"/>
</dbReference>
<accession>A0A1M5WNV4</accession>
<dbReference type="PANTHER" id="PTHR38436:SF1">
    <property type="entry name" value="ESTER CYCLASE"/>
    <property type="match status" value="1"/>
</dbReference>
<evidence type="ECO:0000313" key="2">
    <source>
        <dbReference type="Proteomes" id="UP000184071"/>
    </source>
</evidence>
<keyword evidence="2" id="KW-1185">Reference proteome</keyword>
<dbReference type="InterPro" id="IPR032710">
    <property type="entry name" value="NTF2-like_dom_sf"/>
</dbReference>
<reference evidence="2" key="1">
    <citation type="submission" date="2016-11" db="EMBL/GenBank/DDBJ databases">
        <authorList>
            <person name="Varghese N."/>
            <person name="Submissions S."/>
        </authorList>
    </citation>
    <scope>NUCLEOTIDE SEQUENCE [LARGE SCALE GENOMIC DNA]</scope>
    <source>
        <strain evidence="2">DSM 17963</strain>
    </source>
</reference>
<dbReference type="Proteomes" id="UP000184071">
    <property type="component" value="Unassembled WGS sequence"/>
</dbReference>